<feature type="compositionally biased region" description="Polar residues" evidence="1">
    <location>
        <begin position="40"/>
        <end position="58"/>
    </location>
</feature>
<feature type="compositionally biased region" description="Polar residues" evidence="1">
    <location>
        <begin position="1"/>
        <end position="13"/>
    </location>
</feature>
<feature type="compositionally biased region" description="Basic and acidic residues" evidence="1">
    <location>
        <begin position="22"/>
        <end position="38"/>
    </location>
</feature>
<dbReference type="AlphaFoldDB" id="A0A6C0AWG6"/>
<feature type="compositionally biased region" description="Polar residues" evidence="1">
    <location>
        <begin position="66"/>
        <end position="85"/>
    </location>
</feature>
<dbReference type="EMBL" id="MN738770">
    <property type="protein sequence ID" value="QHS83916.1"/>
    <property type="molecule type" value="Genomic_DNA"/>
</dbReference>
<feature type="region of interest" description="Disordered" evidence="1">
    <location>
        <begin position="1"/>
        <end position="134"/>
    </location>
</feature>
<organism evidence="2">
    <name type="scientific">viral metagenome</name>
    <dbReference type="NCBI Taxonomy" id="1070528"/>
    <lineage>
        <taxon>unclassified sequences</taxon>
        <taxon>metagenomes</taxon>
        <taxon>organismal metagenomes</taxon>
    </lineage>
</organism>
<sequence>MEASLNTDSSDYSNIPPPPPLNKDEISSSDNDTPKKFEPQTPSGSPTSMNYQVESSDSLPKKFEPQTPSGSPTSMNYQFEPQTPSGSPPKKFEPQTPSNSPPKKFEPQTPSGSPPKKFEPQTPSGSPPEIDPKKYTIMVENINEKTGHIKRRPRFYKPEHGIIQYYYQQMSDEQRKQLAGVYEDIQVKILIKIVNELKEKYPETGSGYIVEHLNYIKGLDMLNEVKDYIKDPSLYDGILKQEEEQVPSKTLDTTITKLKTALDKKQKKQKNIDLYSDVLDSIKIVLTFKEANKNLKNIIERKLKNKLEKKCNSNGYIRTNTLKVVNYSSGVLRGNNIEFTVVIQYKVCYPVEGMVVRSKVKNVTKAGIRAEISEKDEPTPMVIFIARDHHNNNDEFINIKENDYINAKVIGKRFELNDTYISVIAELISND</sequence>
<reference evidence="2" key="1">
    <citation type="journal article" date="2020" name="Nature">
        <title>Giant virus diversity and host interactions through global metagenomics.</title>
        <authorList>
            <person name="Schulz F."/>
            <person name="Roux S."/>
            <person name="Paez-Espino D."/>
            <person name="Jungbluth S."/>
            <person name="Walsh D.A."/>
            <person name="Denef V.J."/>
            <person name="McMahon K.D."/>
            <person name="Konstantinidis K.T."/>
            <person name="Eloe-Fadrosh E.A."/>
            <person name="Kyrpides N.C."/>
            <person name="Woyke T."/>
        </authorList>
    </citation>
    <scope>NUCLEOTIDE SEQUENCE</scope>
    <source>
        <strain evidence="2">GVMAG-S-ERX555965-48</strain>
    </source>
</reference>
<accession>A0A6C0AWG6</accession>
<name>A0A6C0AWG6_9ZZZZ</name>
<evidence type="ECO:0000256" key="1">
    <source>
        <dbReference type="SAM" id="MobiDB-lite"/>
    </source>
</evidence>
<protein>
    <recommendedName>
        <fullName evidence="3">S1 motif domain-containing protein</fullName>
    </recommendedName>
</protein>
<evidence type="ECO:0008006" key="3">
    <source>
        <dbReference type="Google" id="ProtNLM"/>
    </source>
</evidence>
<evidence type="ECO:0000313" key="2">
    <source>
        <dbReference type="EMBL" id="QHS83916.1"/>
    </source>
</evidence>
<proteinExistence type="predicted"/>